<keyword evidence="3" id="KW-1185">Reference proteome</keyword>
<organism evidence="2 3">
    <name type="scientific">Aurantibacter aestuarii</name>
    <dbReference type="NCBI Taxonomy" id="1266046"/>
    <lineage>
        <taxon>Bacteria</taxon>
        <taxon>Pseudomonadati</taxon>
        <taxon>Bacteroidota</taxon>
        <taxon>Flavobacteriia</taxon>
        <taxon>Flavobacteriales</taxon>
        <taxon>Flavobacteriaceae</taxon>
        <taxon>Aurantibacter</taxon>
    </lineage>
</organism>
<dbReference type="SUPFAM" id="SSF52266">
    <property type="entry name" value="SGNH hydrolase"/>
    <property type="match status" value="1"/>
</dbReference>
<dbReference type="RefSeq" id="WP_106462150.1">
    <property type="nucleotide sequence ID" value="NZ_PXOQ01000007.1"/>
</dbReference>
<accession>A0A2T1NC82</accession>
<name>A0A2T1NC82_9FLAO</name>
<evidence type="ECO:0000313" key="2">
    <source>
        <dbReference type="EMBL" id="PSG90007.1"/>
    </source>
</evidence>
<dbReference type="Gene3D" id="3.40.50.1110">
    <property type="entry name" value="SGNH hydrolase"/>
    <property type="match status" value="1"/>
</dbReference>
<dbReference type="InterPro" id="IPR014982">
    <property type="entry name" value="GSCFA"/>
</dbReference>
<dbReference type="InterPro" id="IPR036514">
    <property type="entry name" value="SGNH_hydro_sf"/>
</dbReference>
<reference evidence="2 3" key="1">
    <citation type="submission" date="2018-03" db="EMBL/GenBank/DDBJ databases">
        <title>Mesoflavibacter sp. HG37 and Mesoflavibacter sp. HG96 sp.nov., two marine bacteria isolated from seawater of Western Pacific Ocean.</title>
        <authorList>
            <person name="Cheng H."/>
            <person name="Wu Y.-H."/>
            <person name="Guo L.-L."/>
            <person name="Xu X.-W."/>
        </authorList>
    </citation>
    <scope>NUCLEOTIDE SEQUENCE [LARGE SCALE GENOMIC DNA]</scope>
    <source>
        <strain evidence="2 3">KCTC 32269</strain>
    </source>
</reference>
<dbReference type="EMBL" id="PXOQ01000007">
    <property type="protein sequence ID" value="PSG90007.1"/>
    <property type="molecule type" value="Genomic_DNA"/>
</dbReference>
<feature type="domain" description="GSCFA" evidence="1">
    <location>
        <begin position="22"/>
        <end position="258"/>
    </location>
</feature>
<dbReference type="OrthoDB" id="9807687at2"/>
<evidence type="ECO:0000259" key="1">
    <source>
        <dbReference type="Pfam" id="PF08885"/>
    </source>
</evidence>
<sequence>MKLQTQIPLQAVTNHSIDYDSKIMLFGSCFSEHIGNKFSQFQFKTESNPFGILFHTKAIEQLIEKSVLDYTYTNSDIFYLNEQFQCFDAHSKLNGIEENELLDRLNSALKTTKETIKEASHIIITLGTAWVYTHKESNKTVANCHKVPQKEFKKELLSVESILNSLQKSIQLITSLNPEVHVILTVSPVRHIKDGFVENTLSKAYLISAVHQLISKNINVSYFPSFEIVMDELRDYRFYTEDLIHPNPTAVNYIWKRFTETWMTQETRQLLKKVESLVVAHNHKPFNPASKAHKEFLRLQEQQFLDLKKQIPHLIF</sequence>
<protein>
    <submittedName>
        <fullName evidence="2">GSCFA domain-containing protein</fullName>
    </submittedName>
</protein>
<gene>
    <name evidence="2" type="ORF">C7H52_01680</name>
</gene>
<proteinExistence type="predicted"/>
<dbReference type="Pfam" id="PF08885">
    <property type="entry name" value="GSCFA"/>
    <property type="match status" value="1"/>
</dbReference>
<evidence type="ECO:0000313" key="3">
    <source>
        <dbReference type="Proteomes" id="UP000238426"/>
    </source>
</evidence>
<dbReference type="AlphaFoldDB" id="A0A2T1NC82"/>
<comment type="caution">
    <text evidence="2">The sequence shown here is derived from an EMBL/GenBank/DDBJ whole genome shotgun (WGS) entry which is preliminary data.</text>
</comment>
<dbReference type="Proteomes" id="UP000238426">
    <property type="component" value="Unassembled WGS sequence"/>
</dbReference>
<dbReference type="GO" id="GO:0016788">
    <property type="term" value="F:hydrolase activity, acting on ester bonds"/>
    <property type="evidence" value="ECO:0007669"/>
    <property type="project" value="UniProtKB-ARBA"/>
</dbReference>